<feature type="transmembrane region" description="Helical" evidence="1">
    <location>
        <begin position="75"/>
        <end position="96"/>
    </location>
</feature>
<name>A0A2S3ZC67_9MICO</name>
<protein>
    <submittedName>
        <fullName evidence="2">Uncharacterized protein</fullName>
    </submittedName>
</protein>
<keyword evidence="1" id="KW-0472">Membrane</keyword>
<feature type="transmembrane region" description="Helical" evidence="1">
    <location>
        <begin position="132"/>
        <end position="154"/>
    </location>
</feature>
<feature type="transmembrane region" description="Helical" evidence="1">
    <location>
        <begin position="160"/>
        <end position="182"/>
    </location>
</feature>
<feature type="transmembrane region" description="Helical" evidence="1">
    <location>
        <begin position="213"/>
        <end position="237"/>
    </location>
</feature>
<comment type="caution">
    <text evidence="2">The sequence shown here is derived from an EMBL/GenBank/DDBJ whole genome shotgun (WGS) entry which is preliminary data.</text>
</comment>
<dbReference type="RefSeq" id="WP_103431385.1">
    <property type="nucleotide sequence ID" value="NZ_PPXF01000050.1"/>
</dbReference>
<keyword evidence="1" id="KW-0812">Transmembrane</keyword>
<organism evidence="2 3">
    <name type="scientific">Cryobacterium zongtaii</name>
    <dbReference type="NCBI Taxonomy" id="1259217"/>
    <lineage>
        <taxon>Bacteria</taxon>
        <taxon>Bacillati</taxon>
        <taxon>Actinomycetota</taxon>
        <taxon>Actinomycetes</taxon>
        <taxon>Micrococcales</taxon>
        <taxon>Microbacteriaceae</taxon>
        <taxon>Cryobacterium</taxon>
    </lineage>
</organism>
<keyword evidence="1" id="KW-1133">Transmembrane helix</keyword>
<proteinExistence type="predicted"/>
<dbReference type="Proteomes" id="UP000237104">
    <property type="component" value="Unassembled WGS sequence"/>
</dbReference>
<evidence type="ECO:0000313" key="3">
    <source>
        <dbReference type="Proteomes" id="UP000237104"/>
    </source>
</evidence>
<dbReference type="AlphaFoldDB" id="A0A2S3ZC67"/>
<gene>
    <name evidence="2" type="ORF">C3B59_10935</name>
</gene>
<dbReference type="OrthoDB" id="5192631at2"/>
<feature type="transmembrane region" description="Helical" evidence="1">
    <location>
        <begin position="102"/>
        <end position="125"/>
    </location>
</feature>
<evidence type="ECO:0000313" key="2">
    <source>
        <dbReference type="EMBL" id="POH63333.1"/>
    </source>
</evidence>
<accession>A0A2S3ZC67</accession>
<reference evidence="2 3" key="1">
    <citation type="submission" date="2018-01" db="EMBL/GenBank/DDBJ databases">
        <title>Cryobacterium sp. nov., from glaciers in China.</title>
        <authorList>
            <person name="Liu Q."/>
            <person name="Xin Y.-H."/>
        </authorList>
    </citation>
    <scope>NUCLEOTIDE SEQUENCE [LARGE SCALE GENOMIC DNA]</scope>
    <source>
        <strain evidence="2 3">TMB1-8</strain>
    </source>
</reference>
<evidence type="ECO:0000256" key="1">
    <source>
        <dbReference type="SAM" id="Phobius"/>
    </source>
</evidence>
<sequence length="239" mass="25353">MKTSTPDKKWFDDLVVELRLRQVDGPAIGDTVASARELLADTGQGAEDAFGPARDYAASLELPHDDRGIWRGATLWPSLAGLIAFLTFTQALVPWATAEPLLVAPAQLALLGVTVVLIALLPLYLTAAIRHPWLLGLLFVIGGAAGFLSSAVAPESVDEAWLVLAAVPWLVGSAVLMVLVSLGTTIRTLRRGSVDDITDPLQGPATGRKRSGLVLALITGWLFPLFAGLMLALATVYPR</sequence>
<dbReference type="EMBL" id="PPXF01000050">
    <property type="protein sequence ID" value="POH63333.1"/>
    <property type="molecule type" value="Genomic_DNA"/>
</dbReference>